<dbReference type="InterPro" id="IPR000315">
    <property type="entry name" value="Znf_B-box"/>
</dbReference>
<proteinExistence type="inferred from homology"/>
<dbReference type="InterPro" id="IPR003877">
    <property type="entry name" value="SPRY_dom"/>
</dbReference>
<evidence type="ECO:0000256" key="3">
    <source>
        <dbReference type="ARBA" id="ARBA00022490"/>
    </source>
</evidence>
<dbReference type="KEGG" id="oki:109880746"/>
<dbReference type="GeneID" id="109880746"/>
<evidence type="ECO:0000256" key="6">
    <source>
        <dbReference type="ARBA" id="ARBA00022833"/>
    </source>
</evidence>
<dbReference type="SUPFAM" id="SSF49899">
    <property type="entry name" value="Concanavalin A-like lectins/glucanases"/>
    <property type="match status" value="1"/>
</dbReference>
<dbReference type="SUPFAM" id="SSF57850">
    <property type="entry name" value="RING/U-box"/>
    <property type="match status" value="1"/>
</dbReference>
<dbReference type="InterPro" id="IPR013083">
    <property type="entry name" value="Znf_RING/FYVE/PHD"/>
</dbReference>
<dbReference type="GO" id="GO:0005737">
    <property type="term" value="C:cytoplasm"/>
    <property type="evidence" value="ECO:0007669"/>
    <property type="project" value="UniProtKB-SubCell"/>
</dbReference>
<dbReference type="SMART" id="SM00589">
    <property type="entry name" value="PRY"/>
    <property type="match status" value="1"/>
</dbReference>
<dbReference type="PROSITE" id="PS00518">
    <property type="entry name" value="ZF_RING_1"/>
    <property type="match status" value="1"/>
</dbReference>
<evidence type="ECO:0000256" key="1">
    <source>
        <dbReference type="ARBA" id="ARBA00004496"/>
    </source>
</evidence>
<dbReference type="FunFam" id="2.60.120.920:FF:000004">
    <property type="entry name" value="Butyrophilin subfamily 1 member A1"/>
    <property type="match status" value="1"/>
</dbReference>
<comment type="similarity">
    <text evidence="2">Belongs to the TRIM/RBCC family.</text>
</comment>
<keyword evidence="3" id="KW-0963">Cytoplasm</keyword>
<feature type="domain" description="B box-type" evidence="10">
    <location>
        <begin position="86"/>
        <end position="127"/>
    </location>
</feature>
<dbReference type="SMART" id="SM00184">
    <property type="entry name" value="RING"/>
    <property type="match status" value="1"/>
</dbReference>
<feature type="coiled-coil region" evidence="8">
    <location>
        <begin position="135"/>
        <end position="183"/>
    </location>
</feature>
<feature type="domain" description="B30.2/SPRY" evidence="11">
    <location>
        <begin position="310"/>
        <end position="502"/>
    </location>
</feature>
<evidence type="ECO:0000256" key="8">
    <source>
        <dbReference type="SAM" id="Coils"/>
    </source>
</evidence>
<dbReference type="Pfam" id="PF00097">
    <property type="entry name" value="zf-C3HC4"/>
    <property type="match status" value="1"/>
</dbReference>
<keyword evidence="8" id="KW-0175">Coiled coil</keyword>
<keyword evidence="13" id="KW-1185">Reference proteome</keyword>
<dbReference type="Proteomes" id="UP000694557">
    <property type="component" value="Unassembled WGS sequence"/>
</dbReference>
<gene>
    <name evidence="12" type="primary">LOC109880746</name>
</gene>
<feature type="domain" description="RING-type" evidence="9">
    <location>
        <begin position="14"/>
        <end position="54"/>
    </location>
</feature>
<evidence type="ECO:0000259" key="10">
    <source>
        <dbReference type="PROSITE" id="PS50119"/>
    </source>
</evidence>
<dbReference type="InterPro" id="IPR018957">
    <property type="entry name" value="Znf_C3HC4_RING-type"/>
</dbReference>
<dbReference type="GO" id="GO:0008270">
    <property type="term" value="F:zinc ion binding"/>
    <property type="evidence" value="ECO:0007669"/>
    <property type="project" value="UniProtKB-KW"/>
</dbReference>
<dbReference type="SMART" id="SM00449">
    <property type="entry name" value="SPRY"/>
    <property type="match status" value="1"/>
</dbReference>
<comment type="subcellular location">
    <subcellularLocation>
        <location evidence="1">Cytoplasm</location>
    </subcellularLocation>
</comment>
<dbReference type="Pfam" id="PF00622">
    <property type="entry name" value="SPRY"/>
    <property type="match status" value="1"/>
</dbReference>
<keyword evidence="5 7" id="KW-0863">Zinc-finger</keyword>
<dbReference type="AlphaFoldDB" id="A0A8C7J6V8"/>
<organism evidence="12 13">
    <name type="scientific">Oncorhynchus kisutch</name>
    <name type="common">Coho salmon</name>
    <name type="synonym">Salmo kisutch</name>
    <dbReference type="NCBI Taxonomy" id="8019"/>
    <lineage>
        <taxon>Eukaryota</taxon>
        <taxon>Metazoa</taxon>
        <taxon>Chordata</taxon>
        <taxon>Craniata</taxon>
        <taxon>Vertebrata</taxon>
        <taxon>Euteleostomi</taxon>
        <taxon>Actinopterygii</taxon>
        <taxon>Neopterygii</taxon>
        <taxon>Teleostei</taxon>
        <taxon>Protacanthopterygii</taxon>
        <taxon>Salmoniformes</taxon>
        <taxon>Salmonidae</taxon>
        <taxon>Salmoninae</taxon>
        <taxon>Oncorhynchus</taxon>
    </lineage>
</organism>
<dbReference type="InterPro" id="IPR043136">
    <property type="entry name" value="B30.2/SPRY_sf"/>
</dbReference>
<dbReference type="InterPro" id="IPR001841">
    <property type="entry name" value="Znf_RING"/>
</dbReference>
<dbReference type="Gene3D" id="3.30.160.60">
    <property type="entry name" value="Classic Zinc Finger"/>
    <property type="match status" value="1"/>
</dbReference>
<dbReference type="InterPro" id="IPR006574">
    <property type="entry name" value="PRY"/>
</dbReference>
<dbReference type="InterPro" id="IPR017907">
    <property type="entry name" value="Znf_RING_CS"/>
</dbReference>
<accession>A0A8C7J6V8</accession>
<dbReference type="Gene3D" id="3.30.40.10">
    <property type="entry name" value="Zinc/RING finger domain, C3HC4 (zinc finger)"/>
    <property type="match status" value="1"/>
</dbReference>
<dbReference type="InterPro" id="IPR001870">
    <property type="entry name" value="B30.2/SPRY"/>
</dbReference>
<keyword evidence="6" id="KW-0862">Zinc</keyword>
<dbReference type="InterPro" id="IPR013320">
    <property type="entry name" value="ConA-like_dom_sf"/>
</dbReference>
<evidence type="ECO:0000256" key="7">
    <source>
        <dbReference type="PROSITE-ProRule" id="PRU00024"/>
    </source>
</evidence>
<protein>
    <submittedName>
        <fullName evidence="12">Zinc-binding protein A33</fullName>
    </submittedName>
</protein>
<dbReference type="SUPFAM" id="SSF57845">
    <property type="entry name" value="B-box zinc-binding domain"/>
    <property type="match status" value="1"/>
</dbReference>
<evidence type="ECO:0000256" key="5">
    <source>
        <dbReference type="ARBA" id="ARBA00022771"/>
    </source>
</evidence>
<evidence type="ECO:0000313" key="12">
    <source>
        <dbReference type="Ensembl" id="ENSOKIP00005082293.1"/>
    </source>
</evidence>
<keyword evidence="4" id="KW-0479">Metal-binding</keyword>
<evidence type="ECO:0000256" key="2">
    <source>
        <dbReference type="ARBA" id="ARBA00008518"/>
    </source>
</evidence>
<evidence type="ECO:0000259" key="11">
    <source>
        <dbReference type="PROSITE" id="PS50188"/>
    </source>
</evidence>
<dbReference type="InterPro" id="IPR003879">
    <property type="entry name" value="Butyrophylin_SPRY"/>
</dbReference>
<dbReference type="PRINTS" id="PR01407">
    <property type="entry name" value="BUTYPHLNCDUF"/>
</dbReference>
<evidence type="ECO:0000259" key="9">
    <source>
        <dbReference type="PROSITE" id="PS50089"/>
    </source>
</evidence>
<name>A0A8C7J6V8_ONCKI</name>
<reference evidence="12" key="2">
    <citation type="submission" date="2025-09" db="UniProtKB">
        <authorList>
            <consortium name="Ensembl"/>
        </authorList>
    </citation>
    <scope>IDENTIFICATION</scope>
</reference>
<dbReference type="RefSeq" id="XP_020328533.2">
    <property type="nucleotide sequence ID" value="XM_020472944.2"/>
</dbReference>
<evidence type="ECO:0000313" key="13">
    <source>
        <dbReference type="Proteomes" id="UP000694557"/>
    </source>
</evidence>
<dbReference type="Gene3D" id="2.60.120.920">
    <property type="match status" value="1"/>
</dbReference>
<dbReference type="SMART" id="SM00336">
    <property type="entry name" value="BBOX"/>
    <property type="match status" value="1"/>
</dbReference>
<dbReference type="InterPro" id="IPR050143">
    <property type="entry name" value="TRIM/RBCC"/>
</dbReference>
<dbReference type="Ensembl" id="ENSOKIT00005087823.1">
    <property type="protein sequence ID" value="ENSOKIP00005082293.1"/>
    <property type="gene ID" value="ENSOKIG00005035692.1"/>
</dbReference>
<reference evidence="12" key="1">
    <citation type="submission" date="2025-08" db="UniProtKB">
        <authorList>
            <consortium name="Ensembl"/>
        </authorList>
    </citation>
    <scope>IDENTIFICATION</scope>
</reference>
<dbReference type="PANTHER" id="PTHR24103">
    <property type="entry name" value="E3 UBIQUITIN-PROTEIN LIGASE TRIM"/>
    <property type="match status" value="1"/>
</dbReference>
<dbReference type="PROSITE" id="PS50188">
    <property type="entry name" value="B302_SPRY"/>
    <property type="match status" value="1"/>
</dbReference>
<dbReference type="GeneTree" id="ENSGT00970000193390"/>
<evidence type="ECO:0000256" key="4">
    <source>
        <dbReference type="ARBA" id="ARBA00022723"/>
    </source>
</evidence>
<sequence>MSSSVCLPEEDLSCPVCCDIFRDPVLLPCSHSFCKTCLQCYWNTSALRQCPVCRRRASKRTPPSNLALKNLCEALQQSRIQSSVEGNRVLCSLHGERLRFFCLVDKQPVCVVCQASKIHKNHDCVPTEKAAQDCKDELNVALKTLQHTLDSLIRLKGTSEEMLESIKNQALEAERQIKDLFVELHQFLYEEEAARLAALKEEEEEKIGLMKSMMTKAAAGMLYLKETITVITQEMTDAEDMTLLQNCKATIERYVEIPHLSLSIILFFPPSLCFGILNRTIVLSCNFRAQCTEQGPERISGALIDVAKHLCNLKYRVWKKMLLHVEYTPVTLDPNTAHPCLFLSHDLTSLQYTSQPHRLPDNPERFHMSAEVLGMTGLSSGSHCWVVDTGCNNDWILGVACMSVTRNAEVQARPENGFWTMCLRDREYRAMTSPPTAVTVTEKLKRVRVQLDWDKGQVSFFDPADDDTPLYSFSHTFTEKVFPYFYTQSKHPLRILPERMCVTVQQSGTGHPCTVYSFLSTHK</sequence>
<dbReference type="Pfam" id="PF13765">
    <property type="entry name" value="PRY"/>
    <property type="match status" value="1"/>
</dbReference>
<dbReference type="CDD" id="cd12893">
    <property type="entry name" value="SPRY_PRY_TRIM35"/>
    <property type="match status" value="1"/>
</dbReference>
<dbReference type="Pfam" id="PF00643">
    <property type="entry name" value="zf-B_box"/>
    <property type="match status" value="1"/>
</dbReference>
<dbReference type="PROSITE" id="PS50119">
    <property type="entry name" value="ZF_BBOX"/>
    <property type="match status" value="1"/>
</dbReference>
<dbReference type="PROSITE" id="PS50089">
    <property type="entry name" value="ZF_RING_2"/>
    <property type="match status" value="1"/>
</dbReference>